<dbReference type="OrthoDB" id="13891at10239"/>
<accession>A0A0S3Q2B4</accession>
<protein>
    <submittedName>
        <fullName evidence="1">Capsid protein</fullName>
    </submittedName>
</protein>
<dbReference type="KEGG" id="vg:26373895"/>
<organism evidence="1">
    <name type="scientific">Red clover powdery mildew-associated totivirus 6</name>
    <dbReference type="NCBI Taxonomy" id="1714367"/>
    <lineage>
        <taxon>Viruses</taxon>
        <taxon>Riboviria</taxon>
        <taxon>Orthornavirae</taxon>
        <taxon>Duplornaviricota</taxon>
        <taxon>Chrymotiviricetes</taxon>
        <taxon>Ghabrivirales</taxon>
        <taxon>Alphatotivirineae</taxon>
        <taxon>Orthototiviridae</taxon>
        <taxon>Totivirus</taxon>
        <taxon>Totivirus jyuni</taxon>
    </lineage>
</organism>
<evidence type="ECO:0000313" key="1">
    <source>
        <dbReference type="EMBL" id="BAT62487.1"/>
    </source>
</evidence>
<proteinExistence type="predicted"/>
<dbReference type="Proteomes" id="UP000202002">
    <property type="component" value="Segment"/>
</dbReference>
<sequence>MSFYTLFNTSATFPKMDHGKFGMLNRLNLRLAAIEKKKISEAGYDGTREEAIAAPSGKTSTLANEITDELGFEIDHRAPTNTLAEGTIYGRNGTWRALGRENTTSGLNPLSLNESGAIDHKWLRAQIRELNPYDENREARLNSFTTSWLTSVCYDNATALLLALGQRLVIARAAELAGTKVVRLVILESEYKANGLATLQNMVNHISEKLPTLFNGGIDIANHDDLISHLAKLLITKFKKLPPLTEAEPKRAAYEDVRYFECNEFDDGHSRSGPTFGDVYGFSRNRALVPLKAFFAQYGDESVFKDEGYLSVQDNEHEQLFFNARGHVNLGTLTRSEIVFLDSVIRGNTRQSPLMVDQTFSLLPEGSYLMAYNSTTTRIEDEAVVTSTLIRSVIRKLVNNHNWYEDARTANLLLQQWSAQPATESVESHWWPSLERDLRVPTLGLGRAAIPGLIGKYGVNVSKQALIEGQDLYGDDDSKFVKGLIFNTLWYWGEYLTIMNSSTMKQLADKLRFGGKEWLSEQDRSYAMISAISGMAVDAPASNISSTSIVGGIESQLRNRVSFGYIDTSSIVRHGYSVSGSSLTYNRLVQPGSTCLIVGLNGTLIRSTPYSSVFCLGAASSVDVKWRTTMAYTYNDMWALGVVARWQGYDVDYRLPDQSETSNRLHAANDSSVAYPPLVPTLAQRRGFYPIVDIKPRKRCFGTDTASLHTYKRTYVWTRDTPTALEQCRLDARLVGSEPPSAAHALMVDSTTIATTSKKYYIRSDYDLSMSGFHVTELATAITLPDATVALESTRLESIDDLPVDQHEN</sequence>
<keyword evidence="2" id="KW-1185">Reference proteome</keyword>
<reference evidence="1" key="1">
    <citation type="journal article" date="2016" name="Virus Res.">
        <title>Sequence and phylogenetic analyses of novel totivirus-like double-stranded RNAs from field-collected powdery mildew fungi.</title>
        <authorList>
            <person name="Kondo H."/>
            <person name="Hisano S."/>
            <person name="Chiba S."/>
            <person name="Maruyama K."/>
            <person name="Andika I.B."/>
            <person name="Toyoda K."/>
            <person name="Fujimori F."/>
            <person name="Suzuki N."/>
        </authorList>
    </citation>
    <scope>NUCLEOTIDE SEQUENCE [LARGE SCALE GENOMIC DNA]</scope>
    <source>
        <strain evidence="1">RPaTV6_75-22</strain>
    </source>
</reference>
<name>A0A0S3Q2B4_9VIRU</name>
<dbReference type="SUPFAM" id="SSF82856">
    <property type="entry name" value="L-A virus major coat protein"/>
    <property type="match status" value="1"/>
</dbReference>
<gene>
    <name evidence="1" type="primary">CP</name>
</gene>
<dbReference type="Gene3D" id="3.90.1840.10">
    <property type="entry name" value="Major capsid protein"/>
    <property type="match status" value="1"/>
</dbReference>
<dbReference type="InterPro" id="IPR036332">
    <property type="entry name" value="Major_coat_LA-virus_sf"/>
</dbReference>
<evidence type="ECO:0000313" key="2">
    <source>
        <dbReference type="Proteomes" id="UP000202002"/>
    </source>
</evidence>
<dbReference type="RefSeq" id="YP_009182189.1">
    <property type="nucleotide sequence ID" value="NC_028486.1"/>
</dbReference>
<dbReference type="GeneID" id="26373895"/>
<dbReference type="EMBL" id="LC075491">
    <property type="protein sequence ID" value="BAT62487.1"/>
    <property type="molecule type" value="Genomic_RNA"/>
</dbReference>